<feature type="compositionally biased region" description="Low complexity" evidence="1">
    <location>
        <begin position="105"/>
        <end position="114"/>
    </location>
</feature>
<evidence type="ECO:0000256" key="1">
    <source>
        <dbReference type="SAM" id="MobiDB-lite"/>
    </source>
</evidence>
<protein>
    <submittedName>
        <fullName evidence="2">Uncharacterized protein</fullName>
    </submittedName>
</protein>
<feature type="compositionally biased region" description="Polar residues" evidence="1">
    <location>
        <begin position="921"/>
        <end position="936"/>
    </location>
</feature>
<feature type="compositionally biased region" description="Acidic residues" evidence="1">
    <location>
        <begin position="389"/>
        <end position="404"/>
    </location>
</feature>
<dbReference type="Proteomes" id="UP000821837">
    <property type="component" value="Chromosome 1"/>
</dbReference>
<organism evidence="2 3">
    <name type="scientific">Rhipicephalus sanguineus</name>
    <name type="common">Brown dog tick</name>
    <name type="synonym">Ixodes sanguineus</name>
    <dbReference type="NCBI Taxonomy" id="34632"/>
    <lineage>
        <taxon>Eukaryota</taxon>
        <taxon>Metazoa</taxon>
        <taxon>Ecdysozoa</taxon>
        <taxon>Arthropoda</taxon>
        <taxon>Chelicerata</taxon>
        <taxon>Arachnida</taxon>
        <taxon>Acari</taxon>
        <taxon>Parasitiformes</taxon>
        <taxon>Ixodida</taxon>
        <taxon>Ixodoidea</taxon>
        <taxon>Ixodidae</taxon>
        <taxon>Rhipicephalinae</taxon>
        <taxon>Rhipicephalus</taxon>
        <taxon>Rhipicephalus</taxon>
    </lineage>
</organism>
<reference evidence="2" key="2">
    <citation type="submission" date="2021-09" db="EMBL/GenBank/DDBJ databases">
        <authorList>
            <person name="Jia N."/>
            <person name="Wang J."/>
            <person name="Shi W."/>
            <person name="Du L."/>
            <person name="Sun Y."/>
            <person name="Zhan W."/>
            <person name="Jiang J."/>
            <person name="Wang Q."/>
            <person name="Zhang B."/>
            <person name="Ji P."/>
            <person name="Sakyi L.B."/>
            <person name="Cui X."/>
            <person name="Yuan T."/>
            <person name="Jiang B."/>
            <person name="Yang W."/>
            <person name="Lam T.T.-Y."/>
            <person name="Chang Q."/>
            <person name="Ding S."/>
            <person name="Wang X."/>
            <person name="Zhu J."/>
            <person name="Ruan X."/>
            <person name="Zhao L."/>
            <person name="Wei J."/>
            <person name="Que T."/>
            <person name="Du C."/>
            <person name="Cheng J."/>
            <person name="Dai P."/>
            <person name="Han X."/>
            <person name="Huang E."/>
            <person name="Gao Y."/>
            <person name="Liu J."/>
            <person name="Shao H."/>
            <person name="Ye R."/>
            <person name="Li L."/>
            <person name="Wei W."/>
            <person name="Wang X."/>
            <person name="Wang C."/>
            <person name="Huo Q."/>
            <person name="Li W."/>
            <person name="Guo W."/>
            <person name="Chen H."/>
            <person name="Chen S."/>
            <person name="Zhou L."/>
            <person name="Zhou L."/>
            <person name="Ni X."/>
            <person name="Tian J."/>
            <person name="Zhou Y."/>
            <person name="Sheng Y."/>
            <person name="Liu T."/>
            <person name="Pan Y."/>
            <person name="Xia L."/>
            <person name="Li J."/>
            <person name="Zhao F."/>
            <person name="Cao W."/>
        </authorList>
    </citation>
    <scope>NUCLEOTIDE SEQUENCE</scope>
    <source>
        <strain evidence="2">Rsan-2018</strain>
        <tissue evidence="2">Larvae</tissue>
    </source>
</reference>
<feature type="compositionally biased region" description="Pro residues" evidence="1">
    <location>
        <begin position="1037"/>
        <end position="1050"/>
    </location>
</feature>
<feature type="compositionally biased region" description="Pro residues" evidence="1">
    <location>
        <begin position="1000"/>
        <end position="1021"/>
    </location>
</feature>
<dbReference type="EMBL" id="JABSTV010001245">
    <property type="protein sequence ID" value="KAH7984439.1"/>
    <property type="molecule type" value="Genomic_DNA"/>
</dbReference>
<feature type="compositionally biased region" description="Basic and acidic residues" evidence="1">
    <location>
        <begin position="899"/>
        <end position="912"/>
    </location>
</feature>
<accession>A0A9D4TBP1</accession>
<feature type="compositionally biased region" description="Polar residues" evidence="1">
    <location>
        <begin position="586"/>
        <end position="598"/>
    </location>
</feature>
<feature type="compositionally biased region" description="Acidic residues" evidence="1">
    <location>
        <begin position="953"/>
        <end position="966"/>
    </location>
</feature>
<feature type="compositionally biased region" description="Basic and acidic residues" evidence="1">
    <location>
        <begin position="144"/>
        <end position="158"/>
    </location>
</feature>
<feature type="compositionally biased region" description="Polar residues" evidence="1">
    <location>
        <begin position="772"/>
        <end position="784"/>
    </location>
</feature>
<feature type="compositionally biased region" description="Polar residues" evidence="1">
    <location>
        <begin position="753"/>
        <end position="764"/>
    </location>
</feature>
<evidence type="ECO:0000313" key="3">
    <source>
        <dbReference type="Proteomes" id="UP000821837"/>
    </source>
</evidence>
<feature type="compositionally biased region" description="Pro residues" evidence="1">
    <location>
        <begin position="88"/>
        <end position="104"/>
    </location>
</feature>
<feature type="compositionally biased region" description="Acidic residues" evidence="1">
    <location>
        <begin position="438"/>
        <end position="451"/>
    </location>
</feature>
<feature type="compositionally biased region" description="Polar residues" evidence="1">
    <location>
        <begin position="209"/>
        <end position="224"/>
    </location>
</feature>
<feature type="compositionally biased region" description="Basic and acidic residues" evidence="1">
    <location>
        <begin position="707"/>
        <end position="728"/>
    </location>
</feature>
<feature type="region of interest" description="Disordered" evidence="1">
    <location>
        <begin position="1118"/>
        <end position="1225"/>
    </location>
</feature>
<gene>
    <name evidence="2" type="ORF">HPB52_020777</name>
</gene>
<evidence type="ECO:0000313" key="2">
    <source>
        <dbReference type="EMBL" id="KAH7984439.1"/>
    </source>
</evidence>
<feature type="compositionally biased region" description="Acidic residues" evidence="1">
    <location>
        <begin position="159"/>
        <end position="187"/>
    </location>
</feature>
<feature type="compositionally biased region" description="Basic and acidic residues" evidence="1">
    <location>
        <begin position="250"/>
        <end position="262"/>
    </location>
</feature>
<feature type="compositionally biased region" description="Basic residues" evidence="1">
    <location>
        <begin position="500"/>
        <end position="520"/>
    </location>
</feature>
<comment type="caution">
    <text evidence="2">The sequence shown here is derived from an EMBL/GenBank/DDBJ whole genome shotgun (WGS) entry which is preliminary data.</text>
</comment>
<dbReference type="AlphaFoldDB" id="A0A9D4TBP1"/>
<feature type="compositionally biased region" description="Basic and acidic residues" evidence="1">
    <location>
        <begin position="631"/>
        <end position="673"/>
    </location>
</feature>
<sequence length="1243" mass="134004">MGPQSVGSTYGPSFSLFGDRDELVSLDGRVRAALAKVSPPPACGDLLGSILEMQSVFHSKGGLSGAIVQRDGSLDLRAVPSTARKCPRSPPGSPAESPASPPPSSIGGHSAGSANQTPSRRASSGSGYTSGCVGASGDNGTTPSRHDDHAQREASVVDHDEEASSSENELVIDEQENPADVPEDEEVAGDHLKAAGESEEEGPILETANVRSPSPENDEGTSQVSDEEGGLEIVENGNSSDGEQGEDEVMEPKKAMVVREETGSAPVEDTPASPTEEEGPSFMQDAPASPPTEDSPSSPLEATPSPPTPVDAPASPTEDVVPGASPIESGEDSSAPVSPEAVQVDEQAAEVSREGEDGEENDEKVIADANEGDDEDTQDNTSSPKEIESPEAEPEEEEGEEQEESSLAAGGPGDDIASPAPEESKEADDGGVLGNLLDTEDISSSEEEGLLEDTSNGMEDISEPGSTDGLVDNLEAVVREQEEPWRQDQKDKERPLQKERKTKHKKDTCHHRKHRRHRRTNSNNEDREEGEIVEERSPLSSSRRRKEAETSADDLAELAPRINISELPRIPKLKRSDKAASHTADSESSLGGDSTSAAVASHAEVKRTSVLGRVDSGSDISWKKLSKHSRERSYRDGKQRDDTVLYKEREIKKREKKSRVERSDNPTRKDGDARTSSPSPPPPPKKKERRPDRELYVRPDKKHHRDKYKERDKHSSSGSSSKEHTRHSSKDRRRSSSKNATSTGTAVAIVETTRMSAHQRSPPSTRIHVEQMTESQDATMTGTLGTRGKSETREKLAALGKPGIQGTMAAEGESLEMQEIQGIGATADLKKNKVVVEKDYWRDKHERRKRGHPVLIWREAEEHTPIESKEVIAKGDSIIINVNFNRSKKETKVAATPSKDPDTHSKSSTRESRPRKREASSPATPQYGSDSDVNESLSKKRRRHHLIGHDGDRDESEASDQDNEQEAMERSPVSPAYDFGDQASASSPSVSDGFADNKPSTPPEVHPSPPSPGPSPPPPPMVAASTATETDPRPPPELELPPLPPEPEPPTRAVKATAVSLPLTQPVPSMTSCSTWRRLCHLHLARILPPPMGLLPLRPPPAPIVRLTARPLSLHLPAAPPTTLSLPPEPAARVTEQTEPVAVPPQTAPAAQKGSFDSLLPTDRKSGKGSSKSKRQHSSSSGGASQDAKHVIHFVVDKAKGGSSNVTRSRSESNFSSRSRDESQLQILDELPARLLRCRSRTR</sequence>
<feature type="compositionally biased region" description="Basic and acidic residues" evidence="1">
    <location>
        <begin position="689"/>
        <end position="699"/>
    </location>
</feature>
<feature type="compositionally biased region" description="Basic and acidic residues" evidence="1">
    <location>
        <begin position="477"/>
        <end position="499"/>
    </location>
</feature>
<dbReference type="VEuPathDB" id="VectorBase:RSAN_027501"/>
<feature type="region of interest" description="Disordered" evidence="1">
    <location>
        <begin position="78"/>
        <end position="791"/>
    </location>
</feature>
<feature type="region of interest" description="Disordered" evidence="1">
    <location>
        <begin position="881"/>
        <end position="1057"/>
    </location>
</feature>
<reference evidence="2" key="1">
    <citation type="journal article" date="2020" name="Cell">
        <title>Large-Scale Comparative Analyses of Tick Genomes Elucidate Their Genetic Diversity and Vector Capacities.</title>
        <authorList>
            <consortium name="Tick Genome and Microbiome Consortium (TIGMIC)"/>
            <person name="Jia N."/>
            <person name="Wang J."/>
            <person name="Shi W."/>
            <person name="Du L."/>
            <person name="Sun Y."/>
            <person name="Zhan W."/>
            <person name="Jiang J.F."/>
            <person name="Wang Q."/>
            <person name="Zhang B."/>
            <person name="Ji P."/>
            <person name="Bell-Sakyi L."/>
            <person name="Cui X.M."/>
            <person name="Yuan T.T."/>
            <person name="Jiang B.G."/>
            <person name="Yang W.F."/>
            <person name="Lam T.T."/>
            <person name="Chang Q.C."/>
            <person name="Ding S.J."/>
            <person name="Wang X.J."/>
            <person name="Zhu J.G."/>
            <person name="Ruan X.D."/>
            <person name="Zhao L."/>
            <person name="Wei J.T."/>
            <person name="Ye R.Z."/>
            <person name="Que T.C."/>
            <person name="Du C.H."/>
            <person name="Zhou Y.H."/>
            <person name="Cheng J.X."/>
            <person name="Dai P.F."/>
            <person name="Guo W.B."/>
            <person name="Han X.H."/>
            <person name="Huang E.J."/>
            <person name="Li L.F."/>
            <person name="Wei W."/>
            <person name="Gao Y.C."/>
            <person name="Liu J.Z."/>
            <person name="Shao H.Z."/>
            <person name="Wang X."/>
            <person name="Wang C.C."/>
            <person name="Yang T.C."/>
            <person name="Huo Q.B."/>
            <person name="Li W."/>
            <person name="Chen H.Y."/>
            <person name="Chen S.E."/>
            <person name="Zhou L.G."/>
            <person name="Ni X.B."/>
            <person name="Tian J.H."/>
            <person name="Sheng Y."/>
            <person name="Liu T."/>
            <person name="Pan Y.S."/>
            <person name="Xia L.Y."/>
            <person name="Li J."/>
            <person name="Zhao F."/>
            <person name="Cao W.C."/>
        </authorList>
    </citation>
    <scope>NUCLEOTIDE SEQUENCE</scope>
    <source>
        <strain evidence="2">Rsan-2018</strain>
    </source>
</reference>
<name>A0A9D4TBP1_RHISA</name>
<proteinExistence type="predicted"/>
<feature type="compositionally biased region" description="Basic and acidic residues" evidence="1">
    <location>
        <begin position="1187"/>
        <end position="1200"/>
    </location>
</feature>
<keyword evidence="3" id="KW-1185">Reference proteome</keyword>
<feature type="compositionally biased region" description="Polar residues" evidence="1">
    <location>
        <begin position="115"/>
        <end position="129"/>
    </location>
</feature>